<evidence type="ECO:0008006" key="2">
    <source>
        <dbReference type="Google" id="ProtNLM"/>
    </source>
</evidence>
<accession>A0A382NDK7</accession>
<proteinExistence type="predicted"/>
<gene>
    <name evidence="1" type="ORF">METZ01_LOCUS311171</name>
</gene>
<protein>
    <recommendedName>
        <fullName evidence="2">Asparagine synthetase domain-containing protein</fullName>
    </recommendedName>
</protein>
<reference evidence="1" key="1">
    <citation type="submission" date="2018-05" db="EMBL/GenBank/DDBJ databases">
        <authorList>
            <person name="Lanie J.A."/>
            <person name="Ng W.-L."/>
            <person name="Kazmierczak K.M."/>
            <person name="Andrzejewski T.M."/>
            <person name="Davidsen T.M."/>
            <person name="Wayne K.J."/>
            <person name="Tettelin H."/>
            <person name="Glass J.I."/>
            <person name="Rusch D."/>
            <person name="Podicherti R."/>
            <person name="Tsui H.-C.T."/>
            <person name="Winkler M.E."/>
        </authorList>
    </citation>
    <scope>NUCLEOTIDE SEQUENCE</scope>
</reference>
<dbReference type="AlphaFoldDB" id="A0A382NDK7"/>
<evidence type="ECO:0000313" key="1">
    <source>
        <dbReference type="EMBL" id="SVC58317.1"/>
    </source>
</evidence>
<sequence length="346" mass="41182">PFDRTGEYNLLNVDYTSIPKIPENWDRDFADICNERAQVLWSLGKPLRVWWSGGIDSSTALTALITNKKPEHELSVWMGKACIEENPTYFEKIQKLGIPIEWNSKETMFDNMDIWDGTALNITGECGDPMYGTYVIENHIEELNDHWHKTFDYEDVQFIYRDDPRRNRFIDFAEEYVSKAPFEIKTPVDFTWWVAFATKWQWIERRFFNFLKDPTGYTNMTAFFNTSEFQIWSMTKHHLKHKGTYKTYKWPSKEYIYKFNPDKDYLNHKTKEVSMPKTMGKPHGWPYLNRHRILWDDGTYYPLGPNGTATQIIPSDVSCWELFNKTLFDKYKKREMQPCMSTSVKS</sequence>
<feature type="non-terminal residue" evidence="1">
    <location>
        <position position="1"/>
    </location>
</feature>
<name>A0A382NDK7_9ZZZZ</name>
<organism evidence="1">
    <name type="scientific">marine metagenome</name>
    <dbReference type="NCBI Taxonomy" id="408172"/>
    <lineage>
        <taxon>unclassified sequences</taxon>
        <taxon>metagenomes</taxon>
        <taxon>ecological metagenomes</taxon>
    </lineage>
</organism>
<dbReference type="EMBL" id="UINC01099219">
    <property type="protein sequence ID" value="SVC58317.1"/>
    <property type="molecule type" value="Genomic_DNA"/>
</dbReference>